<dbReference type="Proteomes" id="UP000321638">
    <property type="component" value="Unassembled WGS sequence"/>
</dbReference>
<dbReference type="OrthoDB" id="1679673at2"/>
<dbReference type="RefSeq" id="WP_147851677.1">
    <property type="nucleotide sequence ID" value="NZ_VDUZ01000061.1"/>
</dbReference>
<feature type="region of interest" description="Disordered" evidence="1">
    <location>
        <begin position="128"/>
        <end position="154"/>
    </location>
</feature>
<feature type="signal peptide" evidence="2">
    <location>
        <begin position="1"/>
        <end position="21"/>
    </location>
</feature>
<name>A0A5C8P9V0_9HYPH</name>
<proteinExistence type="predicted"/>
<evidence type="ECO:0000313" key="4">
    <source>
        <dbReference type="Proteomes" id="UP000321638"/>
    </source>
</evidence>
<dbReference type="AlphaFoldDB" id="A0A5C8P9V0"/>
<comment type="caution">
    <text evidence="3">The sequence shown here is derived from an EMBL/GenBank/DDBJ whole genome shotgun (WGS) entry which is preliminary data.</text>
</comment>
<dbReference type="Pfam" id="PF06226">
    <property type="entry name" value="DUF1007"/>
    <property type="match status" value="1"/>
</dbReference>
<dbReference type="InterPro" id="IPR018247">
    <property type="entry name" value="EF_Hand_1_Ca_BS"/>
</dbReference>
<dbReference type="EMBL" id="VDUZ01000061">
    <property type="protein sequence ID" value="TXL70359.1"/>
    <property type="molecule type" value="Genomic_DNA"/>
</dbReference>
<organism evidence="3 4">
    <name type="scientific">Vineibacter terrae</name>
    <dbReference type="NCBI Taxonomy" id="2586908"/>
    <lineage>
        <taxon>Bacteria</taxon>
        <taxon>Pseudomonadati</taxon>
        <taxon>Pseudomonadota</taxon>
        <taxon>Alphaproteobacteria</taxon>
        <taxon>Hyphomicrobiales</taxon>
        <taxon>Vineibacter</taxon>
    </lineage>
</organism>
<keyword evidence="4" id="KW-1185">Reference proteome</keyword>
<dbReference type="InterPro" id="IPR010412">
    <property type="entry name" value="DUF1007"/>
</dbReference>
<gene>
    <name evidence="3" type="ORF">FHP25_35115</name>
</gene>
<evidence type="ECO:0000313" key="3">
    <source>
        <dbReference type="EMBL" id="TXL70359.1"/>
    </source>
</evidence>
<reference evidence="3 4" key="1">
    <citation type="submission" date="2019-06" db="EMBL/GenBank/DDBJ databases">
        <title>New taxonomy in bacterial strain CC-CFT640, isolated from vineyard.</title>
        <authorList>
            <person name="Lin S.-Y."/>
            <person name="Tsai C.-F."/>
            <person name="Young C.-C."/>
        </authorList>
    </citation>
    <scope>NUCLEOTIDE SEQUENCE [LARGE SCALE GENOMIC DNA]</scope>
    <source>
        <strain evidence="3 4">CC-CFT640</strain>
    </source>
</reference>
<evidence type="ECO:0000256" key="2">
    <source>
        <dbReference type="SAM" id="SignalP"/>
    </source>
</evidence>
<accession>A0A5C8P9V0</accession>
<sequence length="232" mass="24934">MRAAALLGGLAAALLSAPALAHPHVLISQVVRFVASDGAFTHVEVEWRFDPMASELEIAAADDNRDGQLSPKEVKALAELAVGELKELGYLTWINTGDKDFRPKAPVFNARIANPAIFMPEDWAPTADMPGGPMPSGAGAKGAAPKDKHAKPRQGPRNLVYTLRYALPQPAKTVAVSVIDPEDFVRIELDKKAPWEIIGGDATCAVDKNNAAKSEYWPGNPFFADRVTCKLP</sequence>
<protein>
    <submittedName>
        <fullName evidence="3">DUF1007 family protein</fullName>
    </submittedName>
</protein>
<keyword evidence="2" id="KW-0732">Signal</keyword>
<evidence type="ECO:0000256" key="1">
    <source>
        <dbReference type="SAM" id="MobiDB-lite"/>
    </source>
</evidence>
<dbReference type="PROSITE" id="PS00018">
    <property type="entry name" value="EF_HAND_1"/>
    <property type="match status" value="1"/>
</dbReference>
<feature type="chain" id="PRO_5022827715" evidence="2">
    <location>
        <begin position="22"/>
        <end position="232"/>
    </location>
</feature>